<organism evidence="1 2">
    <name type="scientific">Allacma fusca</name>
    <dbReference type="NCBI Taxonomy" id="39272"/>
    <lineage>
        <taxon>Eukaryota</taxon>
        <taxon>Metazoa</taxon>
        <taxon>Ecdysozoa</taxon>
        <taxon>Arthropoda</taxon>
        <taxon>Hexapoda</taxon>
        <taxon>Collembola</taxon>
        <taxon>Symphypleona</taxon>
        <taxon>Sminthuridae</taxon>
        <taxon>Allacma</taxon>
    </lineage>
</organism>
<comment type="caution">
    <text evidence="1">The sequence shown here is derived from an EMBL/GenBank/DDBJ whole genome shotgun (WGS) entry which is preliminary data.</text>
</comment>
<proteinExistence type="predicted"/>
<accession>A0A8J2NZK1</accession>
<dbReference type="Proteomes" id="UP000708208">
    <property type="component" value="Unassembled WGS sequence"/>
</dbReference>
<reference evidence="1" key="1">
    <citation type="submission" date="2021-06" db="EMBL/GenBank/DDBJ databases">
        <authorList>
            <person name="Hodson N. C."/>
            <person name="Mongue J. A."/>
            <person name="Jaron S. K."/>
        </authorList>
    </citation>
    <scope>NUCLEOTIDE SEQUENCE</scope>
</reference>
<dbReference type="AlphaFoldDB" id="A0A8J2NZK1"/>
<keyword evidence="2" id="KW-1185">Reference proteome</keyword>
<sequence>MAFADGKCTIRTLVIGSTMFPARASVQLRSSASEW</sequence>
<evidence type="ECO:0000313" key="2">
    <source>
        <dbReference type="Proteomes" id="UP000708208"/>
    </source>
</evidence>
<gene>
    <name evidence="1" type="ORF">AFUS01_LOCUS8292</name>
</gene>
<name>A0A8J2NZK1_9HEXA</name>
<dbReference type="EMBL" id="CAJVCH010057370">
    <property type="protein sequence ID" value="CAG7718939.1"/>
    <property type="molecule type" value="Genomic_DNA"/>
</dbReference>
<protein>
    <submittedName>
        <fullName evidence="1">Uncharacterized protein</fullName>
    </submittedName>
</protein>
<evidence type="ECO:0000313" key="1">
    <source>
        <dbReference type="EMBL" id="CAG7718939.1"/>
    </source>
</evidence>
<feature type="non-terminal residue" evidence="1">
    <location>
        <position position="1"/>
    </location>
</feature>